<evidence type="ECO:0000313" key="3">
    <source>
        <dbReference type="Proteomes" id="UP000775179"/>
    </source>
</evidence>
<dbReference type="InterPro" id="IPR021354">
    <property type="entry name" value="DUF2975"/>
</dbReference>
<gene>
    <name evidence="2" type="ORF">K4H94_08265</name>
</gene>
<comment type="caution">
    <text evidence="2">The sequence shown here is derived from an EMBL/GenBank/DDBJ whole genome shotgun (WGS) entry which is preliminary data.</text>
</comment>
<feature type="transmembrane region" description="Helical" evidence="1">
    <location>
        <begin position="23"/>
        <end position="41"/>
    </location>
</feature>
<keyword evidence="1" id="KW-0812">Transmembrane</keyword>
<keyword evidence="1" id="KW-1133">Transmembrane helix</keyword>
<dbReference type="Proteomes" id="UP000775179">
    <property type="component" value="Unassembled WGS sequence"/>
</dbReference>
<evidence type="ECO:0000313" key="2">
    <source>
        <dbReference type="EMBL" id="MBX7291017.1"/>
    </source>
</evidence>
<accession>A0ABD4RHS8</accession>
<keyword evidence="1" id="KW-0472">Membrane</keyword>
<feature type="transmembrane region" description="Helical" evidence="1">
    <location>
        <begin position="67"/>
        <end position="87"/>
    </location>
</feature>
<dbReference type="GeneID" id="66302216"/>
<protein>
    <submittedName>
        <fullName evidence="2">DUF2975 domain-containing protein</fullName>
    </submittedName>
</protein>
<dbReference type="EMBL" id="JAIFTX010000016">
    <property type="protein sequence ID" value="MBX7291017.1"/>
    <property type="molecule type" value="Genomic_DNA"/>
</dbReference>
<name>A0ABD4RHS8_9CLOT</name>
<sequence length="138" mass="16147">MTCKVFYNTIFYNESYLNANEKVVFGVLLTIGISSLFLIVLELRKIIVTLIESDPFVRKNVDSFKKISMESFVISVCYIINFIFNLNLKNFKFIYVDNKGIHTDMKFLIFLFAGIFIFILAKVFEKAVEFKEENDFTV</sequence>
<proteinExistence type="predicted"/>
<dbReference type="Pfam" id="PF11188">
    <property type="entry name" value="DUF2975"/>
    <property type="match status" value="1"/>
</dbReference>
<feature type="transmembrane region" description="Helical" evidence="1">
    <location>
        <begin position="107"/>
        <end position="124"/>
    </location>
</feature>
<organism evidence="2 3">
    <name type="scientific">Clostridium chauvoei</name>
    <dbReference type="NCBI Taxonomy" id="46867"/>
    <lineage>
        <taxon>Bacteria</taxon>
        <taxon>Bacillati</taxon>
        <taxon>Bacillota</taxon>
        <taxon>Clostridia</taxon>
        <taxon>Eubacteriales</taxon>
        <taxon>Clostridiaceae</taxon>
        <taxon>Clostridium</taxon>
    </lineage>
</organism>
<dbReference type="RefSeq" id="WP_021876209.1">
    <property type="nucleotide sequence ID" value="NZ_CP018624.1"/>
</dbReference>
<reference evidence="2 3" key="1">
    <citation type="submission" date="2021-08" db="EMBL/GenBank/DDBJ databases">
        <title>Genome sequence analysis of Clostridium chauvoei strains of European origin and evaluation of typing options for outbreak investigations.</title>
        <authorList>
            <person name="Abdel-Glil M."/>
            <person name="Thomas P."/>
            <person name="Seyboldt C."/>
        </authorList>
    </citation>
    <scope>NUCLEOTIDE SEQUENCE [LARGE SCALE GENOMIC DNA]</scope>
    <source>
        <strain evidence="2 3">S0260-09</strain>
    </source>
</reference>
<dbReference type="AlphaFoldDB" id="A0ABD4RHS8"/>
<evidence type="ECO:0000256" key="1">
    <source>
        <dbReference type="SAM" id="Phobius"/>
    </source>
</evidence>